<evidence type="ECO:0000256" key="2">
    <source>
        <dbReference type="ARBA" id="ARBA00022737"/>
    </source>
</evidence>
<dbReference type="PANTHER" id="PTHR23055:SF185">
    <property type="entry name" value="NEUROCALCIN HOMOLOG-LIKE PROTEIN"/>
    <property type="match status" value="1"/>
</dbReference>
<feature type="compositionally biased region" description="Pro residues" evidence="4">
    <location>
        <begin position="148"/>
        <end position="168"/>
    </location>
</feature>
<feature type="region of interest" description="Disordered" evidence="4">
    <location>
        <begin position="111"/>
        <end position="253"/>
    </location>
</feature>
<dbReference type="InterPro" id="IPR018247">
    <property type="entry name" value="EF_Hand_1_Ca_BS"/>
</dbReference>
<dbReference type="PROSITE" id="PS50222">
    <property type="entry name" value="EF_HAND_2"/>
    <property type="match status" value="2"/>
</dbReference>
<feature type="domain" description="EF-hand" evidence="5">
    <location>
        <begin position="64"/>
        <end position="99"/>
    </location>
</feature>
<evidence type="ECO:0000259" key="5">
    <source>
        <dbReference type="PROSITE" id="PS50222"/>
    </source>
</evidence>
<dbReference type="PROSITE" id="PS00018">
    <property type="entry name" value="EF_HAND_1"/>
    <property type="match status" value="2"/>
</dbReference>
<evidence type="ECO:0000256" key="3">
    <source>
        <dbReference type="ARBA" id="ARBA00022837"/>
    </source>
</evidence>
<keyword evidence="1" id="KW-0479">Metal-binding</keyword>
<dbReference type="AlphaFoldDB" id="A0A6A4VVH6"/>
<name>A0A6A4VVH6_AMPAM</name>
<accession>A0A6A4VVH6</accession>
<feature type="domain" description="EF-hand" evidence="5">
    <location>
        <begin position="16"/>
        <end position="51"/>
    </location>
</feature>
<dbReference type="InterPro" id="IPR002048">
    <property type="entry name" value="EF_hand_dom"/>
</dbReference>
<protein>
    <submittedName>
        <fullName evidence="6">Kv channel-interacting protein 2</fullName>
    </submittedName>
</protein>
<proteinExistence type="predicted"/>
<sequence length="253" mass="28666">MEEDFLHALSRVSRGTTDEKVRWVFDLYDLDGDGLITKHEMQLVVTAIYDMLGRHVHPHLDEHAARNHVDTIFHQIDVNKDGMLTLEELRQWCARDPDFLRSLNMLDTTGHQPGYHPGYQDHQPDYHPGYQGHQPDYHPGYQGHQPGYQPPLPVRHPPPVPARHPLPPARHQSPVLTDYPPPPPARHQSPVLTDYPPPPARHQSPALTDYPPPPARHQSPVLTDYPPPPPTVRGDPGSAAHQPAHRPSRETEV</sequence>
<organism evidence="6 7">
    <name type="scientific">Amphibalanus amphitrite</name>
    <name type="common">Striped barnacle</name>
    <name type="synonym">Balanus amphitrite</name>
    <dbReference type="NCBI Taxonomy" id="1232801"/>
    <lineage>
        <taxon>Eukaryota</taxon>
        <taxon>Metazoa</taxon>
        <taxon>Ecdysozoa</taxon>
        <taxon>Arthropoda</taxon>
        <taxon>Crustacea</taxon>
        <taxon>Multicrustacea</taxon>
        <taxon>Cirripedia</taxon>
        <taxon>Thoracica</taxon>
        <taxon>Thoracicalcarea</taxon>
        <taxon>Balanomorpha</taxon>
        <taxon>Balanoidea</taxon>
        <taxon>Balanidae</taxon>
        <taxon>Amphibalaninae</taxon>
        <taxon>Amphibalanus</taxon>
    </lineage>
</organism>
<keyword evidence="2" id="KW-0677">Repeat</keyword>
<dbReference type="OrthoDB" id="191686at2759"/>
<comment type="caution">
    <text evidence="6">The sequence shown here is derived from an EMBL/GenBank/DDBJ whole genome shotgun (WGS) entry which is preliminary data.</text>
</comment>
<dbReference type="SUPFAM" id="SSF47473">
    <property type="entry name" value="EF-hand"/>
    <property type="match status" value="1"/>
</dbReference>
<dbReference type="InterPro" id="IPR028846">
    <property type="entry name" value="Recoverin"/>
</dbReference>
<reference evidence="6 7" key="1">
    <citation type="submission" date="2019-07" db="EMBL/GenBank/DDBJ databases">
        <title>Draft genome assembly of a fouling barnacle, Amphibalanus amphitrite (Darwin, 1854): The first reference genome for Thecostraca.</title>
        <authorList>
            <person name="Kim W."/>
        </authorList>
    </citation>
    <scope>NUCLEOTIDE SEQUENCE [LARGE SCALE GENOMIC DNA]</scope>
    <source>
        <strain evidence="6">SNU_AA5</strain>
        <tissue evidence="6">Soma without cirri and trophi</tissue>
    </source>
</reference>
<dbReference type="PANTHER" id="PTHR23055">
    <property type="entry name" value="CALCIUM BINDING PROTEINS"/>
    <property type="match status" value="1"/>
</dbReference>
<dbReference type="CDD" id="cd00051">
    <property type="entry name" value="EFh"/>
    <property type="match status" value="1"/>
</dbReference>
<keyword evidence="7" id="KW-1185">Reference proteome</keyword>
<dbReference type="EMBL" id="VIIS01001525">
    <property type="protein sequence ID" value="KAF0296929.1"/>
    <property type="molecule type" value="Genomic_DNA"/>
</dbReference>
<evidence type="ECO:0000256" key="4">
    <source>
        <dbReference type="SAM" id="MobiDB-lite"/>
    </source>
</evidence>
<dbReference type="SMART" id="SM00054">
    <property type="entry name" value="EFh"/>
    <property type="match status" value="2"/>
</dbReference>
<dbReference type="InterPro" id="IPR011992">
    <property type="entry name" value="EF-hand-dom_pair"/>
</dbReference>
<evidence type="ECO:0000313" key="7">
    <source>
        <dbReference type="Proteomes" id="UP000440578"/>
    </source>
</evidence>
<dbReference type="Pfam" id="PF13499">
    <property type="entry name" value="EF-hand_7"/>
    <property type="match status" value="1"/>
</dbReference>
<evidence type="ECO:0000256" key="1">
    <source>
        <dbReference type="ARBA" id="ARBA00022723"/>
    </source>
</evidence>
<dbReference type="Gene3D" id="1.10.238.10">
    <property type="entry name" value="EF-hand"/>
    <property type="match status" value="1"/>
</dbReference>
<keyword evidence="3" id="KW-0106">Calcium</keyword>
<evidence type="ECO:0000313" key="6">
    <source>
        <dbReference type="EMBL" id="KAF0296929.1"/>
    </source>
</evidence>
<dbReference type="PRINTS" id="PR00450">
    <property type="entry name" value="RECOVERIN"/>
</dbReference>
<dbReference type="GO" id="GO:0005509">
    <property type="term" value="F:calcium ion binding"/>
    <property type="evidence" value="ECO:0007669"/>
    <property type="project" value="InterPro"/>
</dbReference>
<dbReference type="Proteomes" id="UP000440578">
    <property type="component" value="Unassembled WGS sequence"/>
</dbReference>
<gene>
    <name evidence="6" type="primary">Kcnip2</name>
    <name evidence="6" type="ORF">FJT64_005670</name>
</gene>